<dbReference type="FunFam" id="1.20.1260.100:FF:000001">
    <property type="entry name" value="translocator protein 2"/>
    <property type="match status" value="1"/>
</dbReference>
<keyword evidence="5 6" id="KW-0472">Membrane</keyword>
<evidence type="ECO:0000256" key="6">
    <source>
        <dbReference type="SAM" id="Phobius"/>
    </source>
</evidence>
<feature type="transmembrane region" description="Helical" evidence="6">
    <location>
        <begin position="41"/>
        <end position="60"/>
    </location>
</feature>
<feature type="transmembrane region" description="Helical" evidence="6">
    <location>
        <begin position="6"/>
        <end position="29"/>
    </location>
</feature>
<organism evidence="7 8">
    <name type="scientific">Lachnotalea glycerini</name>
    <dbReference type="NCBI Taxonomy" id="1763509"/>
    <lineage>
        <taxon>Bacteria</taxon>
        <taxon>Bacillati</taxon>
        <taxon>Bacillota</taxon>
        <taxon>Clostridia</taxon>
        <taxon>Lachnospirales</taxon>
        <taxon>Lachnospiraceae</taxon>
        <taxon>Lachnotalea</taxon>
    </lineage>
</organism>
<evidence type="ECO:0000256" key="2">
    <source>
        <dbReference type="ARBA" id="ARBA00007524"/>
    </source>
</evidence>
<dbReference type="PANTHER" id="PTHR10057:SF0">
    <property type="entry name" value="TRANSLOCATOR PROTEIN"/>
    <property type="match status" value="1"/>
</dbReference>
<comment type="subcellular location">
    <subcellularLocation>
        <location evidence="1">Membrane</location>
        <topology evidence="1">Multi-pass membrane protein</topology>
    </subcellularLocation>
</comment>
<evidence type="ECO:0000313" key="8">
    <source>
        <dbReference type="Proteomes" id="UP000216411"/>
    </source>
</evidence>
<reference evidence="7 8" key="1">
    <citation type="journal article" date="2017" name="Genome Announc.">
        <title>Draft Genome Sequence of a Sporulating and Motile Strain of Lachnotalea glycerini Isolated from Water in Quebec City, Canada.</title>
        <authorList>
            <person name="Maheux A.F."/>
            <person name="Boudreau D.K."/>
            <person name="Berube E."/>
            <person name="Boissinot M."/>
            <person name="Raymond F."/>
            <person name="Brodeur S."/>
            <person name="Corbeil J."/>
            <person name="Isabel S."/>
            <person name="Omar R.F."/>
            <person name="Bergeron M.G."/>
        </authorList>
    </citation>
    <scope>NUCLEOTIDE SEQUENCE [LARGE SCALE GENOMIC DNA]</scope>
    <source>
        <strain evidence="7 8">CCRI-19302</strain>
    </source>
</reference>
<protein>
    <submittedName>
        <fullName evidence="7">Tryptophan-rich sensory protein</fullName>
    </submittedName>
</protein>
<dbReference type="InterPro" id="IPR004307">
    <property type="entry name" value="TspO_MBR"/>
</dbReference>
<sequence length="122" mass="14118">PLLSPPVWLFSIVWTILYILMGVSAYMIYSAEASQKEKGDALRVYGIQLFLNFIWSLIFFNLHAYLIAFMILLLLWFAVYIMIERFSAIYICAGKLQIPYLLWIMFSGYLNLGIIFLNGSAI</sequence>
<evidence type="ECO:0000256" key="4">
    <source>
        <dbReference type="ARBA" id="ARBA00022989"/>
    </source>
</evidence>
<keyword evidence="3 6" id="KW-0812">Transmembrane</keyword>
<dbReference type="PANTHER" id="PTHR10057">
    <property type="entry name" value="PERIPHERAL-TYPE BENZODIAZEPINE RECEPTOR"/>
    <property type="match status" value="1"/>
</dbReference>
<evidence type="ECO:0000256" key="1">
    <source>
        <dbReference type="ARBA" id="ARBA00004141"/>
    </source>
</evidence>
<dbReference type="Pfam" id="PF03073">
    <property type="entry name" value="TspO_MBR"/>
    <property type="match status" value="1"/>
</dbReference>
<dbReference type="PIRSF" id="PIRSF005859">
    <property type="entry name" value="PBR"/>
    <property type="match status" value="1"/>
</dbReference>
<dbReference type="GO" id="GO:0033013">
    <property type="term" value="P:tetrapyrrole metabolic process"/>
    <property type="evidence" value="ECO:0007669"/>
    <property type="project" value="UniProtKB-ARBA"/>
</dbReference>
<dbReference type="EMBL" id="NOKA02000018">
    <property type="protein sequence ID" value="RDY31266.1"/>
    <property type="molecule type" value="Genomic_DNA"/>
</dbReference>
<evidence type="ECO:0000256" key="3">
    <source>
        <dbReference type="ARBA" id="ARBA00022692"/>
    </source>
</evidence>
<proteinExistence type="inferred from homology"/>
<dbReference type="AlphaFoldDB" id="A0A371JF15"/>
<keyword evidence="4 6" id="KW-1133">Transmembrane helix</keyword>
<comment type="caution">
    <text evidence="7">The sequence shown here is derived from an EMBL/GenBank/DDBJ whole genome shotgun (WGS) entry which is preliminary data.</text>
</comment>
<dbReference type="Gene3D" id="1.20.1260.100">
    <property type="entry name" value="TspO/MBR protein"/>
    <property type="match status" value="1"/>
</dbReference>
<dbReference type="InterPro" id="IPR038330">
    <property type="entry name" value="TspO/MBR-related_sf"/>
</dbReference>
<gene>
    <name evidence="7" type="ORF">CG710_010245</name>
</gene>
<name>A0A371JF15_9FIRM</name>
<feature type="transmembrane region" description="Helical" evidence="6">
    <location>
        <begin position="98"/>
        <end position="117"/>
    </location>
</feature>
<accession>A0A371JF15</accession>
<dbReference type="OrthoDB" id="9795496at2"/>
<dbReference type="RefSeq" id="WP_147297434.1">
    <property type="nucleotide sequence ID" value="NZ_NOKA02000018.1"/>
</dbReference>
<dbReference type="Proteomes" id="UP000216411">
    <property type="component" value="Unassembled WGS sequence"/>
</dbReference>
<keyword evidence="8" id="KW-1185">Reference proteome</keyword>
<evidence type="ECO:0000256" key="5">
    <source>
        <dbReference type="ARBA" id="ARBA00023136"/>
    </source>
</evidence>
<comment type="similarity">
    <text evidence="2">Belongs to the TspO/BZRP family.</text>
</comment>
<evidence type="ECO:0000313" key="7">
    <source>
        <dbReference type="EMBL" id="RDY31266.1"/>
    </source>
</evidence>
<feature type="transmembrane region" description="Helical" evidence="6">
    <location>
        <begin position="66"/>
        <end position="86"/>
    </location>
</feature>
<dbReference type="CDD" id="cd15904">
    <property type="entry name" value="TSPO_MBR"/>
    <property type="match status" value="1"/>
</dbReference>
<dbReference type="GO" id="GO:0016020">
    <property type="term" value="C:membrane"/>
    <property type="evidence" value="ECO:0007669"/>
    <property type="project" value="UniProtKB-SubCell"/>
</dbReference>
<feature type="non-terminal residue" evidence="7">
    <location>
        <position position="1"/>
    </location>
</feature>